<dbReference type="Gene3D" id="3.40.630.10">
    <property type="entry name" value="Zn peptidases"/>
    <property type="match status" value="1"/>
</dbReference>
<dbReference type="SUPFAM" id="SSF52025">
    <property type="entry name" value="PA domain"/>
    <property type="match status" value="1"/>
</dbReference>
<feature type="region of interest" description="Disordered" evidence="2">
    <location>
        <begin position="1"/>
        <end position="85"/>
    </location>
</feature>
<sequence length="891" mass="99479">MVDEKHLYDAHNHLPIPTYEEATSSRPASQQSRLGPEEISDDAERQGLLGNDTERQSISRRRNGYQAPSVQSVRSSMDSDDLELPEVTGDAEDTALRRVMEEMEIMDAEAAEDGSARRARMRTRFSKRLSSITTSLSRFQWPNFRIPWPSFSWLTSRIPSLPDQYRPGWSVIARLMGLFVVVSLIYMLFVSEVIPMGNTGFGQPFNPEWVRSFAQGSLDAGRISDNLRHITSYDHVAGSEGSLYLAKWIEGKFVAAQMEKVMHQEFFVYLNYPQPGGRRVAIIDPPDLAWEAKLEEEAAYEHSTPQQQQTPVFHGLSRSGNVTGPLIYANYGSKEDFKRLADSHIDVTGAIVLVRYYGTQSDRGMKVKAAEEAGAAGCLIYSDPQDDGFVKGTPWPNGRWRPSDGVQRGTVALTAWIAGDVLTPGHPSHKFEVPRISKDDNPALVNIPSLPLAWRDAQNLLQVLKGHGEKLPQEWVGGVPDVSEWWSGDKSSPTVHLMNFQDEVEKQGIYNVIGMFEGVEEKAKKIIVGNHRDSWCFGAADPGSGTAVMLEVVNIIGQLHANGWRPLRTIEFASWDAEEYNLIGSTEYVEENMQGLRDDAIAYINVDVGVTGGELFANGSPLFRHAWLRVLDRVADPVKNKTLRSLWDEKGSQIGGLGAGSDYVAFQDMAGCSSIDFGFSGPGYPYHSCYETFEWMSQFGDPGFLYHKTLAEVWVLLILELAQEPILPFNMEDYAKAVTGYIDDLEKYATEKGDYDLDVQPLRQAMDLFAQNAKEFQAWEDDWYGQVYGSGGFESNALLVHRMAHNARMSNFETHLLDLPTSKKDKGPHGIPGREQYKHIIFGPDASGSGYDAAFFPAVRDALDAKDWTLAQTQLQKAADIMSKACDKLLH</sequence>
<evidence type="ECO:0000259" key="4">
    <source>
        <dbReference type="Pfam" id="PF02225"/>
    </source>
</evidence>
<protein>
    <submittedName>
        <fullName evidence="7">Transferrin receptor</fullName>
    </submittedName>
</protein>
<feature type="transmembrane region" description="Helical" evidence="3">
    <location>
        <begin position="171"/>
        <end position="189"/>
    </location>
</feature>
<dbReference type="Gene3D" id="1.20.930.40">
    <property type="entry name" value="Transferrin receptor-like, dimerisation domain"/>
    <property type="match status" value="1"/>
</dbReference>
<dbReference type="GO" id="GO:0004180">
    <property type="term" value="F:carboxypeptidase activity"/>
    <property type="evidence" value="ECO:0007669"/>
    <property type="project" value="TreeGrafter"/>
</dbReference>
<dbReference type="OrthoDB" id="5841748at2759"/>
<dbReference type="Gene3D" id="3.50.30.30">
    <property type="match status" value="1"/>
</dbReference>
<dbReference type="InterPro" id="IPR003137">
    <property type="entry name" value="PA_domain"/>
</dbReference>
<evidence type="ECO:0000313" key="8">
    <source>
        <dbReference type="Proteomes" id="UP000250266"/>
    </source>
</evidence>
<accession>A0A8E2EA41</accession>
<dbReference type="InterPro" id="IPR046450">
    <property type="entry name" value="PA_dom_sf"/>
</dbReference>
<feature type="compositionally biased region" description="Basic and acidic residues" evidence="2">
    <location>
        <begin position="1"/>
        <end position="12"/>
    </location>
</feature>
<dbReference type="InterPro" id="IPR036757">
    <property type="entry name" value="TFR-like_dimer_dom_sf"/>
</dbReference>
<keyword evidence="8" id="KW-1185">Reference proteome</keyword>
<dbReference type="Pfam" id="PF04389">
    <property type="entry name" value="Peptidase_M28"/>
    <property type="match status" value="1"/>
</dbReference>
<reference evidence="7 8" key="1">
    <citation type="journal article" date="2016" name="Nat. Commun.">
        <title>Ectomycorrhizal ecology is imprinted in the genome of the dominant symbiotic fungus Cenococcum geophilum.</title>
        <authorList>
            <consortium name="DOE Joint Genome Institute"/>
            <person name="Peter M."/>
            <person name="Kohler A."/>
            <person name="Ohm R.A."/>
            <person name="Kuo A."/>
            <person name="Krutzmann J."/>
            <person name="Morin E."/>
            <person name="Arend M."/>
            <person name="Barry K.W."/>
            <person name="Binder M."/>
            <person name="Choi C."/>
            <person name="Clum A."/>
            <person name="Copeland A."/>
            <person name="Grisel N."/>
            <person name="Haridas S."/>
            <person name="Kipfer T."/>
            <person name="LaButti K."/>
            <person name="Lindquist E."/>
            <person name="Lipzen A."/>
            <person name="Maire R."/>
            <person name="Meier B."/>
            <person name="Mihaltcheva S."/>
            <person name="Molinier V."/>
            <person name="Murat C."/>
            <person name="Poggeler S."/>
            <person name="Quandt C.A."/>
            <person name="Sperisen C."/>
            <person name="Tritt A."/>
            <person name="Tisserant E."/>
            <person name="Crous P.W."/>
            <person name="Henrissat B."/>
            <person name="Nehls U."/>
            <person name="Egli S."/>
            <person name="Spatafora J.W."/>
            <person name="Grigoriev I.V."/>
            <person name="Martin F.M."/>
        </authorList>
    </citation>
    <scope>NUCLEOTIDE SEQUENCE [LARGE SCALE GENOMIC DNA]</scope>
    <source>
        <strain evidence="7 8">CBS 459.81</strain>
    </source>
</reference>
<dbReference type="Pfam" id="PF02225">
    <property type="entry name" value="PA"/>
    <property type="match status" value="1"/>
</dbReference>
<feature type="domain" description="Peptidase M28" evidence="6">
    <location>
        <begin position="511"/>
        <end position="694"/>
    </location>
</feature>
<evidence type="ECO:0000256" key="2">
    <source>
        <dbReference type="SAM" id="MobiDB-lite"/>
    </source>
</evidence>
<dbReference type="EMBL" id="KV744976">
    <property type="protein sequence ID" value="OCK80055.1"/>
    <property type="molecule type" value="Genomic_DNA"/>
</dbReference>
<dbReference type="InterPro" id="IPR007365">
    <property type="entry name" value="TFR-like_dimer_dom"/>
</dbReference>
<dbReference type="SUPFAM" id="SSF47672">
    <property type="entry name" value="Transferrin receptor-like dimerisation domain"/>
    <property type="match status" value="1"/>
</dbReference>
<feature type="domain" description="Transferrin receptor-like dimerisation" evidence="5">
    <location>
        <begin position="757"/>
        <end position="889"/>
    </location>
</feature>
<evidence type="ECO:0000313" key="7">
    <source>
        <dbReference type="EMBL" id="OCK80055.1"/>
    </source>
</evidence>
<dbReference type="FunFam" id="3.40.630.10:FF:000101">
    <property type="entry name" value="N-acetylated alpha-linked acidic dipeptidase like 1"/>
    <property type="match status" value="1"/>
</dbReference>
<dbReference type="SUPFAM" id="SSF53187">
    <property type="entry name" value="Zn-dependent exopeptidases"/>
    <property type="match status" value="1"/>
</dbReference>
<dbReference type="InterPro" id="IPR007484">
    <property type="entry name" value="Peptidase_M28"/>
</dbReference>
<dbReference type="FunFam" id="3.50.30.30:FF:000029">
    <property type="entry name" value="Glutamate carboxypeptidase Tre2, putative"/>
    <property type="match status" value="1"/>
</dbReference>
<evidence type="ECO:0000259" key="5">
    <source>
        <dbReference type="Pfam" id="PF04253"/>
    </source>
</evidence>
<dbReference type="PANTHER" id="PTHR10404:SF71">
    <property type="entry name" value="CARBOXYPEPTIDASE TRE2, PUTATIVE (AFU_ORTHOLOGUE AFUA_3G10650)-RELATED"/>
    <property type="match status" value="1"/>
</dbReference>
<keyword evidence="3" id="KW-0812">Transmembrane</keyword>
<keyword evidence="3" id="KW-1133">Transmembrane helix</keyword>
<evidence type="ECO:0000256" key="1">
    <source>
        <dbReference type="ARBA" id="ARBA00005634"/>
    </source>
</evidence>
<dbReference type="CDD" id="cd02121">
    <property type="entry name" value="PA_GCPII_like"/>
    <property type="match status" value="1"/>
</dbReference>
<proteinExistence type="inferred from homology"/>
<evidence type="ECO:0000259" key="6">
    <source>
        <dbReference type="Pfam" id="PF04389"/>
    </source>
</evidence>
<dbReference type="CDD" id="cd08022">
    <property type="entry name" value="M28_PSMA_like"/>
    <property type="match status" value="1"/>
</dbReference>
<feature type="compositionally biased region" description="Polar residues" evidence="2">
    <location>
        <begin position="66"/>
        <end position="76"/>
    </location>
</feature>
<name>A0A8E2EA41_9PEZI</name>
<dbReference type="Pfam" id="PF04253">
    <property type="entry name" value="TFR_dimer"/>
    <property type="match status" value="1"/>
</dbReference>
<feature type="domain" description="PA" evidence="4">
    <location>
        <begin position="322"/>
        <end position="410"/>
    </location>
</feature>
<keyword evidence="7" id="KW-0675">Receptor</keyword>
<comment type="similarity">
    <text evidence="1">Belongs to the peptidase M28 family. M28B subfamily.</text>
</comment>
<dbReference type="Proteomes" id="UP000250266">
    <property type="component" value="Unassembled WGS sequence"/>
</dbReference>
<feature type="compositionally biased region" description="Polar residues" evidence="2">
    <location>
        <begin position="21"/>
        <end position="33"/>
    </location>
</feature>
<gene>
    <name evidence="7" type="ORF">K432DRAFT_382560</name>
</gene>
<organism evidence="7 8">
    <name type="scientific">Lepidopterella palustris CBS 459.81</name>
    <dbReference type="NCBI Taxonomy" id="1314670"/>
    <lineage>
        <taxon>Eukaryota</taxon>
        <taxon>Fungi</taxon>
        <taxon>Dikarya</taxon>
        <taxon>Ascomycota</taxon>
        <taxon>Pezizomycotina</taxon>
        <taxon>Dothideomycetes</taxon>
        <taxon>Pleosporomycetidae</taxon>
        <taxon>Mytilinidiales</taxon>
        <taxon>Argynnaceae</taxon>
        <taxon>Lepidopterella</taxon>
    </lineage>
</organism>
<keyword evidence="3" id="KW-0472">Membrane</keyword>
<evidence type="ECO:0000256" key="3">
    <source>
        <dbReference type="SAM" id="Phobius"/>
    </source>
</evidence>
<dbReference type="AlphaFoldDB" id="A0A8E2EA41"/>
<dbReference type="InterPro" id="IPR039373">
    <property type="entry name" value="Peptidase_M28B"/>
</dbReference>
<dbReference type="PANTHER" id="PTHR10404">
    <property type="entry name" value="N-ACETYLATED-ALPHA-LINKED ACIDIC DIPEPTIDASE"/>
    <property type="match status" value="1"/>
</dbReference>